<reference evidence="1" key="1">
    <citation type="journal article" date="2015" name="Nature">
        <title>Complex archaea that bridge the gap between prokaryotes and eukaryotes.</title>
        <authorList>
            <person name="Spang A."/>
            <person name="Saw J.H."/>
            <person name="Jorgensen S.L."/>
            <person name="Zaremba-Niedzwiedzka K."/>
            <person name="Martijn J."/>
            <person name="Lind A.E."/>
            <person name="van Eijk R."/>
            <person name="Schleper C."/>
            <person name="Guy L."/>
            <person name="Ettema T.J."/>
        </authorList>
    </citation>
    <scope>NUCLEOTIDE SEQUENCE</scope>
</reference>
<dbReference type="EMBL" id="LAZR01066012">
    <property type="protein sequence ID" value="KKK54405.1"/>
    <property type="molecule type" value="Genomic_DNA"/>
</dbReference>
<proteinExistence type="predicted"/>
<gene>
    <name evidence="1" type="ORF">LCGC14_3085110</name>
</gene>
<comment type="caution">
    <text evidence="1">The sequence shown here is derived from an EMBL/GenBank/DDBJ whole genome shotgun (WGS) entry which is preliminary data.</text>
</comment>
<dbReference type="AlphaFoldDB" id="A0A0F8X0S8"/>
<feature type="non-terminal residue" evidence="1">
    <location>
        <position position="1"/>
    </location>
</feature>
<accession>A0A0F8X0S8</accession>
<sequence>YAPEKLERSEPYDLIEMAAVIIANAHGGDWDVASEDWRNAVSKWADEYRASLPVSASDVEPEWAEENAQ</sequence>
<protein>
    <submittedName>
        <fullName evidence="1">Uncharacterized protein</fullName>
    </submittedName>
</protein>
<evidence type="ECO:0000313" key="1">
    <source>
        <dbReference type="EMBL" id="KKK54405.1"/>
    </source>
</evidence>
<name>A0A0F8X0S8_9ZZZZ</name>
<organism evidence="1">
    <name type="scientific">marine sediment metagenome</name>
    <dbReference type="NCBI Taxonomy" id="412755"/>
    <lineage>
        <taxon>unclassified sequences</taxon>
        <taxon>metagenomes</taxon>
        <taxon>ecological metagenomes</taxon>
    </lineage>
</organism>